<name>A0A8H3G1B4_9LECA</name>
<protein>
    <submittedName>
        <fullName evidence="2">Uncharacterized protein</fullName>
    </submittedName>
</protein>
<keyword evidence="3" id="KW-1185">Reference proteome</keyword>
<gene>
    <name evidence="2" type="ORF">IMSHALPRED_009539</name>
</gene>
<dbReference type="EMBL" id="CAJPDT010000073">
    <property type="protein sequence ID" value="CAF9933960.1"/>
    <property type="molecule type" value="Genomic_DNA"/>
</dbReference>
<feature type="compositionally biased region" description="Pro residues" evidence="1">
    <location>
        <begin position="1"/>
        <end position="11"/>
    </location>
</feature>
<dbReference type="AlphaFoldDB" id="A0A8H3G1B4"/>
<feature type="region of interest" description="Disordered" evidence="1">
    <location>
        <begin position="1"/>
        <end position="30"/>
    </location>
</feature>
<reference evidence="2" key="1">
    <citation type="submission" date="2021-03" db="EMBL/GenBank/DDBJ databases">
        <authorList>
            <person name="Tagirdzhanova G."/>
        </authorList>
    </citation>
    <scope>NUCLEOTIDE SEQUENCE</scope>
</reference>
<comment type="caution">
    <text evidence="2">The sequence shown here is derived from an EMBL/GenBank/DDBJ whole genome shotgun (WGS) entry which is preliminary data.</text>
</comment>
<feature type="compositionally biased region" description="Basic and acidic residues" evidence="1">
    <location>
        <begin position="220"/>
        <end position="240"/>
    </location>
</feature>
<sequence length="297" mass="31678">MTRSPPPPASKPTPTAASTPPPSDSPDPTALKWAAKNPWFGTDLEMTYFAYEVHDDLIEQEGITADMPDYYTSISARVEAQFPDRFFTPGSASMEQQAPVVLAGGQISTPGVTPMYRQGSSIGTGLFRQGSSIGPTIYRQGSSLGPTIYRQGSSIGSGMYRQTSAIPTQLSNATYAPRLYRGSSSVAAMLLQQQQPQQPGAVADSRVGPAVPTLPLSRRPTGDKMEGPHSDRGVGSLYDRKLGTPRVPLSDFAEEASHEAADVPLIKQPSVIPLTQRLSDQVAADMAWAVGQRADLA</sequence>
<proteinExistence type="predicted"/>
<accession>A0A8H3G1B4</accession>
<dbReference type="OrthoDB" id="3176171at2759"/>
<evidence type="ECO:0000313" key="3">
    <source>
        <dbReference type="Proteomes" id="UP000664534"/>
    </source>
</evidence>
<evidence type="ECO:0000256" key="1">
    <source>
        <dbReference type="SAM" id="MobiDB-lite"/>
    </source>
</evidence>
<organism evidence="2 3">
    <name type="scientific">Imshaugia aleurites</name>
    <dbReference type="NCBI Taxonomy" id="172621"/>
    <lineage>
        <taxon>Eukaryota</taxon>
        <taxon>Fungi</taxon>
        <taxon>Dikarya</taxon>
        <taxon>Ascomycota</taxon>
        <taxon>Pezizomycotina</taxon>
        <taxon>Lecanoromycetes</taxon>
        <taxon>OSLEUM clade</taxon>
        <taxon>Lecanoromycetidae</taxon>
        <taxon>Lecanorales</taxon>
        <taxon>Lecanorineae</taxon>
        <taxon>Parmeliaceae</taxon>
        <taxon>Imshaugia</taxon>
    </lineage>
</organism>
<dbReference type="Proteomes" id="UP000664534">
    <property type="component" value="Unassembled WGS sequence"/>
</dbReference>
<feature type="region of interest" description="Disordered" evidence="1">
    <location>
        <begin position="195"/>
        <end position="240"/>
    </location>
</feature>
<evidence type="ECO:0000313" key="2">
    <source>
        <dbReference type="EMBL" id="CAF9933960.1"/>
    </source>
</evidence>